<dbReference type="SUPFAM" id="SSF50939">
    <property type="entry name" value="Sialidases"/>
    <property type="match status" value="1"/>
</dbReference>
<proteinExistence type="predicted"/>
<sequence length="339" mass="35913">MKSPSPRRVGRSLGALLAAVAAVLAVLVPGPPAAATAAPSDGSRAELRGLIENVTLADARRYQATDSAGRTMDAAKIIQDAPGHYLAVYHTLLGDGRFHAALATSTDLMNWTFAHDLGAGSSQPTIARTSDGGYVLAWEQDPGNHIAVRYYAGLAALLAGDAARSFDTTRTLSSCAEGTPNIYSVRLHPDIDHSTIDIGGHYDADCDVDRQMRGTLTDFSSWSATKQPGVDNSLLHWGVAGNIGDRDAITFQGRPFGVIEGQYSKGDFGSWRTFVYDYSTGNADPTTIRTDRGSTAFANPSITAIRTPDGRNAVLVSLFIPSQGAAAGEAGQLIYYRAY</sequence>
<dbReference type="RefSeq" id="WP_386433680.1">
    <property type="nucleotide sequence ID" value="NZ_JBHSBB010000018.1"/>
</dbReference>
<gene>
    <name evidence="2" type="ORF">ACFO3J_25560</name>
</gene>
<feature type="signal peptide" evidence="1">
    <location>
        <begin position="1"/>
        <end position="34"/>
    </location>
</feature>
<evidence type="ECO:0000256" key="1">
    <source>
        <dbReference type="SAM" id="SignalP"/>
    </source>
</evidence>
<organism evidence="2 3">
    <name type="scientific">Streptomyces polygonati</name>
    <dbReference type="NCBI Taxonomy" id="1617087"/>
    <lineage>
        <taxon>Bacteria</taxon>
        <taxon>Bacillati</taxon>
        <taxon>Actinomycetota</taxon>
        <taxon>Actinomycetes</taxon>
        <taxon>Kitasatosporales</taxon>
        <taxon>Streptomycetaceae</taxon>
        <taxon>Streptomyces</taxon>
    </lineage>
</organism>
<keyword evidence="1" id="KW-0732">Signal</keyword>
<dbReference type="InterPro" id="IPR036278">
    <property type="entry name" value="Sialidase_sf"/>
</dbReference>
<accession>A0ABV8HRV8</accession>
<dbReference type="Proteomes" id="UP001595765">
    <property type="component" value="Unassembled WGS sequence"/>
</dbReference>
<evidence type="ECO:0000313" key="3">
    <source>
        <dbReference type="Proteomes" id="UP001595765"/>
    </source>
</evidence>
<keyword evidence="3" id="KW-1185">Reference proteome</keyword>
<dbReference type="EMBL" id="JBHSBB010000018">
    <property type="protein sequence ID" value="MFC4034808.1"/>
    <property type="molecule type" value="Genomic_DNA"/>
</dbReference>
<comment type="caution">
    <text evidence="2">The sequence shown here is derived from an EMBL/GenBank/DDBJ whole genome shotgun (WGS) entry which is preliminary data.</text>
</comment>
<name>A0ABV8HRV8_9ACTN</name>
<reference evidence="3" key="1">
    <citation type="journal article" date="2019" name="Int. J. Syst. Evol. Microbiol.">
        <title>The Global Catalogue of Microorganisms (GCM) 10K type strain sequencing project: providing services to taxonomists for standard genome sequencing and annotation.</title>
        <authorList>
            <consortium name="The Broad Institute Genomics Platform"/>
            <consortium name="The Broad Institute Genome Sequencing Center for Infectious Disease"/>
            <person name="Wu L."/>
            <person name="Ma J."/>
        </authorList>
    </citation>
    <scope>NUCLEOTIDE SEQUENCE [LARGE SCALE GENOMIC DNA]</scope>
    <source>
        <strain evidence="3">CGMCC 4.7237</strain>
    </source>
</reference>
<protein>
    <submittedName>
        <fullName evidence="2">Uncharacterized protein</fullName>
    </submittedName>
</protein>
<feature type="chain" id="PRO_5046673746" evidence="1">
    <location>
        <begin position="35"/>
        <end position="339"/>
    </location>
</feature>
<evidence type="ECO:0000313" key="2">
    <source>
        <dbReference type="EMBL" id="MFC4034808.1"/>
    </source>
</evidence>